<sequence length="150" mass="17859">MMNAKAKRDIALKTKALNYANNAKNVAKTCRHFSISRQTYYTWKKAYECYGEQGLINHKPCPENPTRRVAKHIEEQIIYLRTTYHFGPQRISWYLLRFHNIKVSRSGCYYVLLRNRLNQLPQNQRQRSKPLFKRHEKQVDLPPGLDTTFS</sequence>
<dbReference type="SUPFAM" id="SSF46689">
    <property type="entry name" value="Homeodomain-like"/>
    <property type="match status" value="1"/>
</dbReference>
<dbReference type="AlphaFoldDB" id="A0A380QPM6"/>
<dbReference type="Proteomes" id="UP000255169">
    <property type="component" value="Unassembled WGS sequence"/>
</dbReference>
<feature type="domain" description="Insertion element IS150 protein InsJ-like helix-turn-helix" evidence="1">
    <location>
        <begin position="13"/>
        <end position="58"/>
    </location>
</feature>
<protein>
    <recommendedName>
        <fullName evidence="1">Insertion element IS150 protein InsJ-like helix-turn-helix domain-containing protein</fullName>
    </recommendedName>
</protein>
<organism evidence="2 3">
    <name type="scientific">Yersinia ruckeri</name>
    <dbReference type="NCBI Taxonomy" id="29486"/>
    <lineage>
        <taxon>Bacteria</taxon>
        <taxon>Pseudomonadati</taxon>
        <taxon>Pseudomonadota</taxon>
        <taxon>Gammaproteobacteria</taxon>
        <taxon>Enterobacterales</taxon>
        <taxon>Yersiniaceae</taxon>
        <taxon>Yersinia</taxon>
    </lineage>
</organism>
<keyword evidence="3" id="KW-1185">Reference proteome</keyword>
<name>A0A380QPM6_YERRU</name>
<evidence type="ECO:0000313" key="3">
    <source>
        <dbReference type="Proteomes" id="UP000255169"/>
    </source>
</evidence>
<dbReference type="Gene3D" id="1.10.10.10">
    <property type="entry name" value="Winged helix-like DNA-binding domain superfamily/Winged helix DNA-binding domain"/>
    <property type="match status" value="1"/>
</dbReference>
<proteinExistence type="predicted"/>
<dbReference type="InterPro" id="IPR036388">
    <property type="entry name" value="WH-like_DNA-bd_sf"/>
</dbReference>
<dbReference type="RefSeq" id="WP_230676594.1">
    <property type="nucleotide sequence ID" value="NZ_CP098691.1"/>
</dbReference>
<dbReference type="EMBL" id="UHJG01000001">
    <property type="protein sequence ID" value="SUQ00099.1"/>
    <property type="molecule type" value="Genomic_DNA"/>
</dbReference>
<gene>
    <name evidence="2" type="ORF">NCTC10476_01373</name>
</gene>
<dbReference type="InterPro" id="IPR009057">
    <property type="entry name" value="Homeodomain-like_sf"/>
</dbReference>
<dbReference type="Pfam" id="PF13518">
    <property type="entry name" value="HTH_28"/>
    <property type="match status" value="1"/>
</dbReference>
<reference evidence="2 3" key="1">
    <citation type="submission" date="2018-06" db="EMBL/GenBank/DDBJ databases">
        <authorList>
            <consortium name="Pathogen Informatics"/>
            <person name="Doyle S."/>
        </authorList>
    </citation>
    <scope>NUCLEOTIDE SEQUENCE [LARGE SCALE GENOMIC DNA]</scope>
    <source>
        <strain evidence="2 3">NCTC10476</strain>
    </source>
</reference>
<evidence type="ECO:0000313" key="2">
    <source>
        <dbReference type="EMBL" id="SUQ00099.1"/>
    </source>
</evidence>
<evidence type="ECO:0000259" key="1">
    <source>
        <dbReference type="Pfam" id="PF13518"/>
    </source>
</evidence>
<accession>A0A380QPM6</accession>
<dbReference type="InterPro" id="IPR055247">
    <property type="entry name" value="InsJ-like_HTH"/>
</dbReference>